<accession>H1FY47</accession>
<dbReference type="STRING" id="929558.SMGD1_2220"/>
<proteinExistence type="predicted"/>
<evidence type="ECO:0000313" key="2">
    <source>
        <dbReference type="EMBL" id="EHP30743.1"/>
    </source>
</evidence>
<feature type="region of interest" description="Disordered" evidence="1">
    <location>
        <begin position="1"/>
        <end position="45"/>
    </location>
</feature>
<dbReference type="HOGENOM" id="CLU_1288337_0_0_7"/>
<keyword evidence="3" id="KW-1185">Reference proteome</keyword>
<dbReference type="Proteomes" id="UP000006431">
    <property type="component" value="Unassembled WGS sequence"/>
</dbReference>
<sequence>MSISSINSTVSGLSQSMQMQQRPEPPLKDQVDGMTADQKEEFDSKISSFSKEQMMYFMSLMKTNESEISAMSQDEATSAIFEIMDEAGSIESLSEVEGISVLDILEDVGRSGPPGGMRPPPPPSEELQDPLASLTEESLSEFLEMLQSMTIEQKQEFGFSMMEAKEELAGLDEESASEMLLALLEDAKTSTTNSSTQNAMSNFTRGGSFLDIYS</sequence>
<name>B6BMY3_SULGG</name>
<dbReference type="AlphaFoldDB" id="B6BMY3"/>
<dbReference type="EMBL" id="AFRZ01000001">
    <property type="protein sequence ID" value="EHP30743.1"/>
    <property type="molecule type" value="Genomic_DNA"/>
</dbReference>
<feature type="compositionally biased region" description="Polar residues" evidence="1">
    <location>
        <begin position="1"/>
        <end position="21"/>
    </location>
</feature>
<feature type="compositionally biased region" description="Basic and acidic residues" evidence="1">
    <location>
        <begin position="25"/>
        <end position="44"/>
    </location>
</feature>
<gene>
    <name evidence="2" type="ORF">SMGD1_2220</name>
</gene>
<protein>
    <submittedName>
        <fullName evidence="2">Uncharacterized protein</fullName>
    </submittedName>
</protein>
<feature type="region of interest" description="Disordered" evidence="1">
    <location>
        <begin position="106"/>
        <end position="129"/>
    </location>
</feature>
<evidence type="ECO:0000256" key="1">
    <source>
        <dbReference type="SAM" id="MobiDB-lite"/>
    </source>
</evidence>
<dbReference type="RefSeq" id="WP_008339544.1">
    <property type="nucleotide sequence ID" value="NZ_AFRZ01000001.1"/>
</dbReference>
<evidence type="ECO:0000313" key="3">
    <source>
        <dbReference type="Proteomes" id="UP000006431"/>
    </source>
</evidence>
<dbReference type="PATRIC" id="fig|929558.5.peg.2211"/>
<accession>B6BMY3</accession>
<reference evidence="2 3" key="1">
    <citation type="journal article" date="2012" name="Proc. Natl. Acad. Sci. U.S.A.">
        <title>Genome and physiology of a model Epsilonproteobacterium responsible for sulfide detoxification in marine oxygen depletion zones.</title>
        <authorList>
            <person name="Grote J."/>
            <person name="Schott T."/>
            <person name="Bruckner C.G."/>
            <person name="Glockner F.O."/>
            <person name="Jost G."/>
            <person name="Teeling H."/>
            <person name="Labrenz M."/>
            <person name="Jurgens K."/>
        </authorList>
    </citation>
    <scope>NUCLEOTIDE SEQUENCE [LARGE SCALE GENOMIC DNA]</scope>
    <source>
        <strain evidence="2 3">GD1</strain>
    </source>
</reference>
<comment type="caution">
    <text evidence="2">The sequence shown here is derived from an EMBL/GenBank/DDBJ whole genome shotgun (WGS) entry which is preliminary data.</text>
</comment>
<organism evidence="2 3">
    <name type="scientific">Sulfurimonas gotlandica (strain DSM 19862 / JCM 16533 / GD1)</name>
    <dbReference type="NCBI Taxonomy" id="929558"/>
    <lineage>
        <taxon>Bacteria</taxon>
        <taxon>Pseudomonadati</taxon>
        <taxon>Campylobacterota</taxon>
        <taxon>Epsilonproteobacteria</taxon>
        <taxon>Campylobacterales</taxon>
        <taxon>Sulfurimonadaceae</taxon>
        <taxon>Sulfurimonas</taxon>
    </lineage>
</organism>